<protein>
    <submittedName>
        <fullName evidence="1">Uncharacterized protein</fullName>
    </submittedName>
</protein>
<organism evidence="1 2">
    <name type="scientific">candidate division WS5 bacterium</name>
    <dbReference type="NCBI Taxonomy" id="2093353"/>
    <lineage>
        <taxon>Bacteria</taxon>
        <taxon>candidate division WS5</taxon>
    </lineage>
</organism>
<dbReference type="Proteomes" id="UP000285655">
    <property type="component" value="Unassembled WGS sequence"/>
</dbReference>
<dbReference type="AlphaFoldDB" id="A0A419DC82"/>
<reference evidence="1 2" key="1">
    <citation type="journal article" date="2017" name="ISME J.">
        <title>Energy and carbon metabolisms in a deep terrestrial subsurface fluid microbial community.</title>
        <authorList>
            <person name="Momper L."/>
            <person name="Jungbluth S.P."/>
            <person name="Lee M.D."/>
            <person name="Amend J.P."/>
        </authorList>
    </citation>
    <scope>NUCLEOTIDE SEQUENCE [LARGE SCALE GENOMIC DNA]</scope>
    <source>
        <strain evidence="1">SURF_29</strain>
    </source>
</reference>
<accession>A0A419DC82</accession>
<evidence type="ECO:0000313" key="2">
    <source>
        <dbReference type="Proteomes" id="UP000285655"/>
    </source>
</evidence>
<dbReference type="EMBL" id="QZJW01000041">
    <property type="protein sequence ID" value="RJO60677.1"/>
    <property type="molecule type" value="Genomic_DNA"/>
</dbReference>
<name>A0A419DC82_9BACT</name>
<evidence type="ECO:0000313" key="1">
    <source>
        <dbReference type="EMBL" id="RJO60677.1"/>
    </source>
</evidence>
<sequence length="236" mass="26912">MPSLNPLLSGLEELSTFLSNYNLSAISSDPLFKKAIASLYKKYHPLLTWHSNLSLRKPRHFRDTTSLAIFRQYLCEVTSDSCYSILVWSQGLYKPAHLLLRSAIENFIKCLGLYNGYPILNITSVYDLFDAVKVQPIVNKNRDTQKEFGLLRASYSNLCGYVHSANTSYMSMTTALGTLPKFDNSESSIYTTNANRVFSSFINYLAIMFTIELQRMHHEDSDLIYDALPKRIKSAM</sequence>
<proteinExistence type="predicted"/>
<gene>
    <name evidence="1" type="ORF">C4544_04645</name>
</gene>
<comment type="caution">
    <text evidence="1">The sequence shown here is derived from an EMBL/GenBank/DDBJ whole genome shotgun (WGS) entry which is preliminary data.</text>
</comment>